<feature type="domain" description="Retrovirus-related Pol polyprotein from transposon TNT 1-94-like beta-barrel" evidence="1">
    <location>
        <begin position="132"/>
        <end position="197"/>
    </location>
</feature>
<dbReference type="OrthoDB" id="1920930at2759"/>
<organism evidence="2 3">
    <name type="scientific">Momordica charantia</name>
    <name type="common">Bitter gourd</name>
    <name type="synonym">Balsam pear</name>
    <dbReference type="NCBI Taxonomy" id="3673"/>
    <lineage>
        <taxon>Eukaryota</taxon>
        <taxon>Viridiplantae</taxon>
        <taxon>Streptophyta</taxon>
        <taxon>Embryophyta</taxon>
        <taxon>Tracheophyta</taxon>
        <taxon>Spermatophyta</taxon>
        <taxon>Magnoliopsida</taxon>
        <taxon>eudicotyledons</taxon>
        <taxon>Gunneridae</taxon>
        <taxon>Pentapetalae</taxon>
        <taxon>rosids</taxon>
        <taxon>fabids</taxon>
        <taxon>Cucurbitales</taxon>
        <taxon>Cucurbitaceae</taxon>
        <taxon>Momordiceae</taxon>
        <taxon>Momordica</taxon>
    </lineage>
</organism>
<dbReference type="Proteomes" id="UP000504603">
    <property type="component" value="Unplaced"/>
</dbReference>
<dbReference type="KEGG" id="mcha:111022074"/>
<dbReference type="InterPro" id="IPR054722">
    <property type="entry name" value="PolX-like_BBD"/>
</dbReference>
<evidence type="ECO:0000313" key="2">
    <source>
        <dbReference type="Proteomes" id="UP000504603"/>
    </source>
</evidence>
<proteinExistence type="predicted"/>
<keyword evidence="2" id="KW-1185">Reference proteome</keyword>
<evidence type="ECO:0000259" key="1">
    <source>
        <dbReference type="Pfam" id="PF22936"/>
    </source>
</evidence>
<reference evidence="3" key="1">
    <citation type="submission" date="2025-08" db="UniProtKB">
        <authorList>
            <consortium name="RefSeq"/>
        </authorList>
    </citation>
    <scope>IDENTIFICATION</scope>
    <source>
        <strain evidence="3">OHB3-1</strain>
    </source>
</reference>
<accession>A0A6J1DLM1</accession>
<sequence length="198" mass="22672">MFTSLISLLDTNKLTGDNYPMWKTNLNVILVVDDLYFVLTEACLEAVRLDATKVVRDAYERRIKANSKARVYILANISDILAKKHETMITALEIMDSLYDMFGKLFSQVMHEALKFISNLRMKEGKHLSGNMFSRISSLRQLEAGKMSLRVGIGEIISVVAMGSVKLFFSKRRYMLLDNVYIVPQMKRNLIYVACLLE</sequence>
<protein>
    <submittedName>
        <fullName evidence="3">Uncharacterized protein LOC111022074</fullName>
    </submittedName>
</protein>
<dbReference type="Pfam" id="PF22936">
    <property type="entry name" value="Pol_BBD"/>
    <property type="match status" value="1"/>
</dbReference>
<evidence type="ECO:0000313" key="3">
    <source>
        <dbReference type="RefSeq" id="XP_022154928.1"/>
    </source>
</evidence>
<dbReference type="RefSeq" id="XP_022154928.1">
    <property type="nucleotide sequence ID" value="XM_022299236.1"/>
</dbReference>
<name>A0A6J1DLM1_MOMCH</name>
<gene>
    <name evidence="3" type="primary">LOC111022074</name>
</gene>
<dbReference type="AlphaFoldDB" id="A0A6J1DLM1"/>
<dbReference type="GeneID" id="111022074"/>